<protein>
    <recommendedName>
        <fullName evidence="4">YtpI-like protein</fullName>
    </recommendedName>
</protein>
<dbReference type="STRING" id="1472767.AOX59_06865"/>
<evidence type="ECO:0008006" key="4">
    <source>
        <dbReference type="Google" id="ProtNLM"/>
    </source>
</evidence>
<dbReference type="InterPro" id="IPR025618">
    <property type="entry name" value="YtpI"/>
</dbReference>
<dbReference type="OrthoDB" id="2453019at2"/>
<evidence type="ECO:0000313" key="3">
    <source>
        <dbReference type="Proteomes" id="UP000050331"/>
    </source>
</evidence>
<sequence length="97" mass="11490">MIIFPIIIVISLVFWVYYKVAILKTDDGLTQAYFNAKSRICLGSFIFFFGINQYIFYETRISLFIGIIFLVLGGLHLYSGIKEAKHYRREWRRLNPQ</sequence>
<name>A0A0U4F6E0_9BACI</name>
<evidence type="ECO:0000313" key="2">
    <source>
        <dbReference type="EMBL" id="ALX48355.1"/>
    </source>
</evidence>
<dbReference type="KEGG" id="lao:AOX59_06865"/>
<dbReference type="EMBL" id="CP013862">
    <property type="protein sequence ID" value="ALX48355.1"/>
    <property type="molecule type" value="Genomic_DNA"/>
</dbReference>
<feature type="transmembrane region" description="Helical" evidence="1">
    <location>
        <begin position="36"/>
        <end position="55"/>
    </location>
</feature>
<dbReference type="AlphaFoldDB" id="A0A0U4F6E0"/>
<feature type="transmembrane region" description="Helical" evidence="1">
    <location>
        <begin position="6"/>
        <end position="24"/>
    </location>
</feature>
<accession>A0A0U4F6E0</accession>
<dbReference type="RefSeq" id="WP_068443725.1">
    <property type="nucleotide sequence ID" value="NZ_CP013862.1"/>
</dbReference>
<organism evidence="2 3">
    <name type="scientific">Lentibacillus amyloliquefaciens</name>
    <dbReference type="NCBI Taxonomy" id="1472767"/>
    <lineage>
        <taxon>Bacteria</taxon>
        <taxon>Bacillati</taxon>
        <taxon>Bacillota</taxon>
        <taxon>Bacilli</taxon>
        <taxon>Bacillales</taxon>
        <taxon>Bacillaceae</taxon>
        <taxon>Lentibacillus</taxon>
    </lineage>
</organism>
<feature type="transmembrane region" description="Helical" evidence="1">
    <location>
        <begin position="61"/>
        <end position="81"/>
    </location>
</feature>
<dbReference type="Proteomes" id="UP000050331">
    <property type="component" value="Chromosome"/>
</dbReference>
<evidence type="ECO:0000256" key="1">
    <source>
        <dbReference type="SAM" id="Phobius"/>
    </source>
</evidence>
<reference evidence="2 3" key="1">
    <citation type="submission" date="2016-01" db="EMBL/GenBank/DDBJ databases">
        <title>Complete genome sequence of strain Lentibacillus amyloliquefaciens LAM0015T isolated from saline sediment.</title>
        <authorList>
            <person name="Wang J.-L."/>
            <person name="He M.-X."/>
        </authorList>
    </citation>
    <scope>NUCLEOTIDE SEQUENCE [LARGE SCALE GENOMIC DNA]</scope>
    <source>
        <strain evidence="2 3">LAM0015</strain>
    </source>
</reference>
<keyword evidence="1" id="KW-0812">Transmembrane</keyword>
<keyword evidence="1" id="KW-0472">Membrane</keyword>
<gene>
    <name evidence="2" type="ORF">AOX59_06865</name>
</gene>
<keyword evidence="3" id="KW-1185">Reference proteome</keyword>
<dbReference type="Pfam" id="PF14007">
    <property type="entry name" value="YtpI"/>
    <property type="match status" value="1"/>
</dbReference>
<proteinExistence type="predicted"/>
<keyword evidence="1" id="KW-1133">Transmembrane helix</keyword>